<gene>
    <name evidence="3" type="ORF">B0H16DRAFT_1705392</name>
</gene>
<keyword evidence="4" id="KW-1185">Reference proteome</keyword>
<evidence type="ECO:0000313" key="3">
    <source>
        <dbReference type="EMBL" id="KAJ7701345.1"/>
    </source>
</evidence>
<dbReference type="EMBL" id="JARKIB010000533">
    <property type="protein sequence ID" value="KAJ7701345.1"/>
    <property type="molecule type" value="Genomic_DNA"/>
</dbReference>
<feature type="transmembrane region" description="Helical" evidence="1">
    <location>
        <begin position="197"/>
        <end position="217"/>
    </location>
</feature>
<feature type="transmembrane region" description="Helical" evidence="1">
    <location>
        <begin position="121"/>
        <end position="140"/>
    </location>
</feature>
<accession>A0AAD7GQG4</accession>
<name>A0AAD7GQG4_9AGAR</name>
<dbReference type="AlphaFoldDB" id="A0AAD7GQG4"/>
<protein>
    <recommendedName>
        <fullName evidence="2">DUF6534 domain-containing protein</fullName>
    </recommendedName>
</protein>
<feature type="transmembrane region" description="Helical" evidence="1">
    <location>
        <begin position="152"/>
        <end position="177"/>
    </location>
</feature>
<dbReference type="Proteomes" id="UP001215598">
    <property type="component" value="Unassembled WGS sequence"/>
</dbReference>
<keyword evidence="1" id="KW-0812">Transmembrane</keyword>
<keyword evidence="1" id="KW-0472">Membrane</keyword>
<evidence type="ECO:0000313" key="4">
    <source>
        <dbReference type="Proteomes" id="UP001215598"/>
    </source>
</evidence>
<comment type="caution">
    <text evidence="3">The sequence shown here is derived from an EMBL/GenBank/DDBJ whole genome shotgun (WGS) entry which is preliminary data.</text>
</comment>
<sequence length="243" mass="27462">MTLTSHRTLHTPSSYHVGYLSVPSTRRNPWSDGNRSYPAFLFGIETLQTFNYYRRFREDSKILKATAITIVPYLHKHRAKGSGRCLELVNTICGLNAIYSMTVTFYGHAPSQHILNPPHTLNMTILLSAPINALVQLFFGNRTRVLSGHWHIMVLCLFLTLLRFICNVALTIAFWASPSGFSVLRSSDHWEMITASSVGPAVDGLIAVSMCFCLWRLRRSGVKRTQRMGDTLIVWTVETTLIT</sequence>
<feature type="transmembrane region" description="Helical" evidence="1">
    <location>
        <begin position="88"/>
        <end position="109"/>
    </location>
</feature>
<keyword evidence="1" id="KW-1133">Transmembrane helix</keyword>
<proteinExistence type="predicted"/>
<feature type="domain" description="DUF6534" evidence="2">
    <location>
        <begin position="201"/>
        <end position="243"/>
    </location>
</feature>
<organism evidence="3 4">
    <name type="scientific">Mycena metata</name>
    <dbReference type="NCBI Taxonomy" id="1033252"/>
    <lineage>
        <taxon>Eukaryota</taxon>
        <taxon>Fungi</taxon>
        <taxon>Dikarya</taxon>
        <taxon>Basidiomycota</taxon>
        <taxon>Agaricomycotina</taxon>
        <taxon>Agaricomycetes</taxon>
        <taxon>Agaricomycetidae</taxon>
        <taxon>Agaricales</taxon>
        <taxon>Marasmiineae</taxon>
        <taxon>Mycenaceae</taxon>
        <taxon>Mycena</taxon>
    </lineage>
</organism>
<dbReference type="Pfam" id="PF20152">
    <property type="entry name" value="DUF6534"/>
    <property type="match status" value="1"/>
</dbReference>
<evidence type="ECO:0000256" key="1">
    <source>
        <dbReference type="SAM" id="Phobius"/>
    </source>
</evidence>
<dbReference type="InterPro" id="IPR045339">
    <property type="entry name" value="DUF6534"/>
</dbReference>
<evidence type="ECO:0000259" key="2">
    <source>
        <dbReference type="Pfam" id="PF20152"/>
    </source>
</evidence>
<reference evidence="3" key="1">
    <citation type="submission" date="2023-03" db="EMBL/GenBank/DDBJ databases">
        <title>Massive genome expansion in bonnet fungi (Mycena s.s.) driven by repeated elements and novel gene families across ecological guilds.</title>
        <authorList>
            <consortium name="Lawrence Berkeley National Laboratory"/>
            <person name="Harder C.B."/>
            <person name="Miyauchi S."/>
            <person name="Viragh M."/>
            <person name="Kuo A."/>
            <person name="Thoen E."/>
            <person name="Andreopoulos B."/>
            <person name="Lu D."/>
            <person name="Skrede I."/>
            <person name="Drula E."/>
            <person name="Henrissat B."/>
            <person name="Morin E."/>
            <person name="Kohler A."/>
            <person name="Barry K."/>
            <person name="LaButti K."/>
            <person name="Morin E."/>
            <person name="Salamov A."/>
            <person name="Lipzen A."/>
            <person name="Mereny Z."/>
            <person name="Hegedus B."/>
            <person name="Baldrian P."/>
            <person name="Stursova M."/>
            <person name="Weitz H."/>
            <person name="Taylor A."/>
            <person name="Grigoriev I.V."/>
            <person name="Nagy L.G."/>
            <person name="Martin F."/>
            <person name="Kauserud H."/>
        </authorList>
    </citation>
    <scope>NUCLEOTIDE SEQUENCE</scope>
    <source>
        <strain evidence="3">CBHHK182m</strain>
    </source>
</reference>
<feature type="non-terminal residue" evidence="3">
    <location>
        <position position="243"/>
    </location>
</feature>